<evidence type="ECO:0000256" key="8">
    <source>
        <dbReference type="ARBA" id="ARBA00023187"/>
    </source>
</evidence>
<keyword evidence="4" id="KW-0547">Nucleotide-binding</keyword>
<feature type="domain" description="Helicase ATP-binding" evidence="14">
    <location>
        <begin position="549"/>
        <end position="712"/>
    </location>
</feature>
<dbReference type="SUPFAM" id="SSF52540">
    <property type="entry name" value="P-loop containing nucleoside triphosphate hydrolases"/>
    <property type="match status" value="1"/>
</dbReference>
<dbReference type="FunFam" id="1.20.120.1080:FF:000018">
    <property type="entry name" value="Pre-mRNA-splicing factor ATP-dependent RNA helicase prp16"/>
    <property type="match status" value="1"/>
</dbReference>
<evidence type="ECO:0000256" key="5">
    <source>
        <dbReference type="ARBA" id="ARBA00022801"/>
    </source>
</evidence>
<protein>
    <recommendedName>
        <fullName evidence="12">Pre-mRNA-splicing factor ATP-dependent RNA helicase PRP16</fullName>
        <ecNumber evidence="2">3.6.4.13</ecNumber>
    </recommendedName>
</protein>
<dbReference type="GO" id="GO:0034458">
    <property type="term" value="F:3'-5' RNA helicase activity"/>
    <property type="evidence" value="ECO:0007669"/>
    <property type="project" value="TreeGrafter"/>
</dbReference>
<comment type="caution">
    <text evidence="16">The sequence shown here is derived from an EMBL/GenBank/DDBJ whole genome shotgun (WGS) entry which is preliminary data.</text>
</comment>
<dbReference type="Gene3D" id="3.40.50.300">
    <property type="entry name" value="P-loop containing nucleotide triphosphate hydrolases"/>
    <property type="match status" value="2"/>
</dbReference>
<evidence type="ECO:0000313" key="16">
    <source>
        <dbReference type="EMBL" id="KAJ2851933.1"/>
    </source>
</evidence>
<dbReference type="PANTHER" id="PTHR18934">
    <property type="entry name" value="ATP-DEPENDENT RNA HELICASE"/>
    <property type="match status" value="1"/>
</dbReference>
<dbReference type="GO" id="GO:0000398">
    <property type="term" value="P:mRNA splicing, via spliceosome"/>
    <property type="evidence" value="ECO:0007669"/>
    <property type="project" value="UniProtKB-ARBA"/>
</dbReference>
<sequence length="1226" mass="138011">MDLHKVDPQLETKISRLLQSAPPATAQLASPVVCKRLAQFAVQASGFHQFEAACKMFGRFDIQTLESVYNAVQQHQRSLSTVTTSKVFSKDVNTSAVERDISKLEADQQQSPIAGGLIYIPKGVDKNSSGQSALGLDKRAAELRAKALESMGKKQAKQEEPEPKAAIKFKHPHIPTNLRQRRTDTAPSSWSSTSAAAAHQKPDEYHHKSGKRRDESVSSNSYRRSRDERSSSRHYRSSSQTRSRSRSPRRYNKYRSSSRQRQDTSTSRHYGTVRGIRHDRERSSSRASRHSTRDEPTPRHSSSSKLSTIQDIGVQSGDDLSDADSQLGEERREWERAQQQLDRDWYGIDEGGSAIDDTHNPFVDYVEHDDQLEAKRQRQQTKRMTARQMQYSQDNEMWVNNRLMQSGIVQVASVDNDEDDMGGGRVHLLVHDLKPPFLEGTVLTKLLDPVKTVVDPTSDLAVLARKGSALVREQREKRERMKATRDAVNMAGTTLGNVMGMKNDDEEDETENLKLAEPHQEAEPSTSQKRSIREQRESLPAFACRDDLLSIISDNQVTVVVGETGSGKTTQLAQYLHEAGYTRYGMIGCTQPRRVAAMSVAKRVAEEMDVKLGEQVGYAIRFEDCTSKETKLKYMTDGVLLRETLTRRDLAQYSAIIMDEAHERTLNTDVLLGLLKQIVATRLDIKLIVTSATMNAQRFADFFGNAPIFTIPGRTFPVDVMFSKSPCEDYVDSAVRQTLTIHLSQPEGDILVFMTGQEDVEVCCEAIRERLAAVDGAKPLVVLPIYSQLPADLQARIFERSATRKVVVATNIAETSLTVDGVKYVVDTGYYKLKVYNPRIGMDSLQITPISQANSNQRSGRAGRTGPGVAFRLYTERAYKHEMYVSPIPEIQRTNLAYVVMLLKSIGVENLLDFDFLDPPPQDTIKTSMYQLWTLGSLDNMGQITPLGRKMVELPLDPAPAKMLVTAYTLGCTAEVVTIVSMLAVPSVFYRPKERLEESDAAREKFFVPESDHLTLLNVYNQWRSNGYRDSWCVRHFIHSKSMRKAREVREQLVDIMQNTLKIEIKSAGANWDIIRQCVCSAYFHQAARSKSLGEYTNLRTGMPCHLHPTSALYGMGFTPDYIVYHELVYTSKEYMQCVTAVDPHWLAEMGPMFFSVREAGASKKQHADLHMAKMEYEFQQAKEKAAQAEAARLQAQARPSRSNIVTPGGAGTLPRFKQSRRRTKL</sequence>
<dbReference type="GO" id="GO:0016787">
    <property type="term" value="F:hydrolase activity"/>
    <property type="evidence" value="ECO:0007669"/>
    <property type="project" value="UniProtKB-KW"/>
</dbReference>
<evidence type="ECO:0000256" key="13">
    <source>
        <dbReference type="SAM" id="MobiDB-lite"/>
    </source>
</evidence>
<dbReference type="AlphaFoldDB" id="A0A9W8LZQ8"/>
<evidence type="ECO:0000259" key="14">
    <source>
        <dbReference type="PROSITE" id="PS51192"/>
    </source>
</evidence>
<dbReference type="InterPro" id="IPR007502">
    <property type="entry name" value="Helicase-assoc_dom"/>
</dbReference>
<keyword evidence="9" id="KW-0539">Nucleus</keyword>
<name>A0A9W8LZQ8_9FUNG</name>
<feature type="domain" description="Helicase C-terminal" evidence="15">
    <location>
        <begin position="734"/>
        <end position="907"/>
    </location>
</feature>
<keyword evidence="7" id="KW-0067">ATP-binding</keyword>
<dbReference type="Proteomes" id="UP001139887">
    <property type="component" value="Unassembled WGS sequence"/>
</dbReference>
<dbReference type="Gene3D" id="1.20.120.1080">
    <property type="match status" value="1"/>
</dbReference>
<dbReference type="GO" id="GO:0003723">
    <property type="term" value="F:RNA binding"/>
    <property type="evidence" value="ECO:0007669"/>
    <property type="project" value="TreeGrafter"/>
</dbReference>
<dbReference type="OrthoDB" id="10253254at2759"/>
<evidence type="ECO:0000256" key="6">
    <source>
        <dbReference type="ARBA" id="ARBA00022806"/>
    </source>
</evidence>
<dbReference type="PROSITE" id="PS00690">
    <property type="entry name" value="DEAH_ATP_HELICASE"/>
    <property type="match status" value="1"/>
</dbReference>
<dbReference type="EC" id="3.6.4.13" evidence="2"/>
<dbReference type="SMART" id="SM00847">
    <property type="entry name" value="HA2"/>
    <property type="match status" value="1"/>
</dbReference>
<feature type="region of interest" description="Disordered" evidence="13">
    <location>
        <begin position="495"/>
        <end position="534"/>
    </location>
</feature>
<evidence type="ECO:0000256" key="1">
    <source>
        <dbReference type="ARBA" id="ARBA00004123"/>
    </source>
</evidence>
<dbReference type="Pfam" id="PF21010">
    <property type="entry name" value="HA2_C"/>
    <property type="match status" value="1"/>
</dbReference>
<keyword evidence="8" id="KW-0508">mRNA splicing</keyword>
<dbReference type="Pfam" id="PF00270">
    <property type="entry name" value="DEAD"/>
    <property type="match status" value="1"/>
</dbReference>
<dbReference type="PROSITE" id="PS51194">
    <property type="entry name" value="HELICASE_CTER"/>
    <property type="match status" value="1"/>
</dbReference>
<evidence type="ECO:0000313" key="17">
    <source>
        <dbReference type="Proteomes" id="UP001139887"/>
    </source>
</evidence>
<evidence type="ECO:0000256" key="7">
    <source>
        <dbReference type="ARBA" id="ARBA00022840"/>
    </source>
</evidence>
<accession>A0A9W8LZQ8</accession>
<feature type="compositionally biased region" description="Low complexity" evidence="13">
    <location>
        <begin position="259"/>
        <end position="268"/>
    </location>
</feature>
<feature type="compositionally biased region" description="Basic and acidic residues" evidence="13">
    <location>
        <begin position="156"/>
        <end position="165"/>
    </location>
</feature>
<dbReference type="FunFam" id="3.40.50.300:FF:000007">
    <property type="entry name" value="Pre-mRNA-splicing factor ATP-dependent RNA helicase"/>
    <property type="match status" value="1"/>
</dbReference>
<comment type="subcellular location">
    <subcellularLocation>
        <location evidence="1">Nucleus</location>
    </subcellularLocation>
</comment>
<feature type="compositionally biased region" description="Basic and acidic residues" evidence="13">
    <location>
        <begin position="200"/>
        <end position="216"/>
    </location>
</feature>
<feature type="compositionally biased region" description="Low complexity" evidence="13">
    <location>
        <begin position="186"/>
        <end position="198"/>
    </location>
</feature>
<dbReference type="Pfam" id="PF04408">
    <property type="entry name" value="WHD_HA2"/>
    <property type="match status" value="1"/>
</dbReference>
<feature type="compositionally biased region" description="Low complexity" evidence="13">
    <location>
        <begin position="1188"/>
        <end position="1199"/>
    </location>
</feature>
<evidence type="ECO:0000256" key="2">
    <source>
        <dbReference type="ARBA" id="ARBA00012552"/>
    </source>
</evidence>
<dbReference type="Pfam" id="PF07717">
    <property type="entry name" value="OB_NTP_bind"/>
    <property type="match status" value="1"/>
</dbReference>
<comment type="catalytic activity">
    <reaction evidence="11">
        <text>ATP + H2O = ADP + phosphate + H(+)</text>
        <dbReference type="Rhea" id="RHEA:13065"/>
        <dbReference type="ChEBI" id="CHEBI:15377"/>
        <dbReference type="ChEBI" id="CHEBI:15378"/>
        <dbReference type="ChEBI" id="CHEBI:30616"/>
        <dbReference type="ChEBI" id="CHEBI:43474"/>
        <dbReference type="ChEBI" id="CHEBI:456216"/>
        <dbReference type="EC" id="3.6.4.13"/>
    </reaction>
</comment>
<feature type="compositionally biased region" description="Basic and acidic residues" evidence="13">
    <location>
        <begin position="328"/>
        <end position="338"/>
    </location>
</feature>
<feature type="region of interest" description="Disordered" evidence="13">
    <location>
        <begin position="1188"/>
        <end position="1226"/>
    </location>
</feature>
<dbReference type="InterPro" id="IPR001650">
    <property type="entry name" value="Helicase_C-like"/>
</dbReference>
<keyword evidence="3" id="KW-0507">mRNA processing</keyword>
<dbReference type="PANTHER" id="PTHR18934:SF91">
    <property type="entry name" value="PRE-MRNA-SPLICING FACTOR ATP-DEPENDENT RNA HELICASE PRP16"/>
    <property type="match status" value="1"/>
</dbReference>
<comment type="similarity">
    <text evidence="10">Belongs to the DEAD box helicase family. DEAH subfamily. PRP16 sub-subfamily.</text>
</comment>
<organism evidence="16 17">
    <name type="scientific">Coemansia brasiliensis</name>
    <dbReference type="NCBI Taxonomy" id="2650707"/>
    <lineage>
        <taxon>Eukaryota</taxon>
        <taxon>Fungi</taxon>
        <taxon>Fungi incertae sedis</taxon>
        <taxon>Zoopagomycota</taxon>
        <taxon>Kickxellomycotina</taxon>
        <taxon>Kickxellomycetes</taxon>
        <taxon>Kickxellales</taxon>
        <taxon>Kickxellaceae</taxon>
        <taxon>Coemansia</taxon>
    </lineage>
</organism>
<dbReference type="PROSITE" id="PS51192">
    <property type="entry name" value="HELICASE_ATP_BIND_1"/>
    <property type="match status" value="1"/>
</dbReference>
<keyword evidence="17" id="KW-1185">Reference proteome</keyword>
<feature type="compositionally biased region" description="Basic and acidic residues" evidence="13">
    <location>
        <begin position="511"/>
        <end position="522"/>
    </location>
</feature>
<evidence type="ECO:0000256" key="12">
    <source>
        <dbReference type="ARBA" id="ARBA00070009"/>
    </source>
</evidence>
<evidence type="ECO:0000256" key="9">
    <source>
        <dbReference type="ARBA" id="ARBA00023242"/>
    </source>
</evidence>
<dbReference type="InterPro" id="IPR027417">
    <property type="entry name" value="P-loop_NTPase"/>
</dbReference>
<dbReference type="InterPro" id="IPR011545">
    <property type="entry name" value="DEAD/DEAH_box_helicase_dom"/>
</dbReference>
<proteinExistence type="inferred from homology"/>
<gene>
    <name evidence="16" type="primary">DHX38</name>
    <name evidence="16" type="ORF">IWW36_000706</name>
</gene>
<evidence type="ECO:0000256" key="11">
    <source>
        <dbReference type="ARBA" id="ARBA00047984"/>
    </source>
</evidence>
<keyword evidence="6 16" id="KW-0347">Helicase</keyword>
<evidence type="ECO:0000256" key="3">
    <source>
        <dbReference type="ARBA" id="ARBA00022664"/>
    </source>
</evidence>
<dbReference type="InterPro" id="IPR002464">
    <property type="entry name" value="DNA/RNA_helicase_DEAH_CS"/>
</dbReference>
<feature type="region of interest" description="Disordered" evidence="13">
    <location>
        <begin position="149"/>
        <end position="338"/>
    </location>
</feature>
<dbReference type="InterPro" id="IPR048333">
    <property type="entry name" value="HA2_WH"/>
</dbReference>
<dbReference type="Pfam" id="PF00271">
    <property type="entry name" value="Helicase_C"/>
    <property type="match status" value="1"/>
</dbReference>
<evidence type="ECO:0000259" key="15">
    <source>
        <dbReference type="PROSITE" id="PS51194"/>
    </source>
</evidence>
<feature type="compositionally biased region" description="Basic residues" evidence="13">
    <location>
        <begin position="243"/>
        <end position="258"/>
    </location>
</feature>
<dbReference type="EMBL" id="JANBUW010000007">
    <property type="protein sequence ID" value="KAJ2851933.1"/>
    <property type="molecule type" value="Genomic_DNA"/>
</dbReference>
<reference evidence="16" key="1">
    <citation type="submission" date="2022-07" db="EMBL/GenBank/DDBJ databases">
        <title>Phylogenomic reconstructions and comparative analyses of Kickxellomycotina fungi.</title>
        <authorList>
            <person name="Reynolds N.K."/>
            <person name="Stajich J.E."/>
            <person name="Barry K."/>
            <person name="Grigoriev I.V."/>
            <person name="Crous P."/>
            <person name="Smith M.E."/>
        </authorList>
    </citation>
    <scope>NUCLEOTIDE SEQUENCE</scope>
    <source>
        <strain evidence="16">NRRL 1566</strain>
    </source>
</reference>
<dbReference type="SMART" id="SM00487">
    <property type="entry name" value="DEXDc"/>
    <property type="match status" value="1"/>
</dbReference>
<keyword evidence="5 16" id="KW-0378">Hydrolase</keyword>
<dbReference type="GO" id="GO:0005681">
    <property type="term" value="C:spliceosomal complex"/>
    <property type="evidence" value="ECO:0007669"/>
    <property type="project" value="UniProtKB-ARBA"/>
</dbReference>
<dbReference type="InterPro" id="IPR014001">
    <property type="entry name" value="Helicase_ATP-bd"/>
</dbReference>
<dbReference type="InterPro" id="IPR011709">
    <property type="entry name" value="DEAD-box_helicase_OB_fold"/>
</dbReference>
<feature type="compositionally biased region" description="Polar residues" evidence="13">
    <location>
        <begin position="299"/>
        <end position="310"/>
    </location>
</feature>
<dbReference type="SMART" id="SM00490">
    <property type="entry name" value="HELICc"/>
    <property type="match status" value="1"/>
</dbReference>
<dbReference type="CDD" id="cd18791">
    <property type="entry name" value="SF2_C_RHA"/>
    <property type="match status" value="1"/>
</dbReference>
<dbReference type="FunFam" id="3.40.50.300:FF:000615">
    <property type="entry name" value="pre-mRNA-splicing factor ATP-dependent RNA helicase DEAH7"/>
    <property type="match status" value="1"/>
</dbReference>
<dbReference type="GO" id="GO:0005524">
    <property type="term" value="F:ATP binding"/>
    <property type="evidence" value="ECO:0007669"/>
    <property type="project" value="UniProtKB-KW"/>
</dbReference>
<evidence type="ECO:0000256" key="4">
    <source>
        <dbReference type="ARBA" id="ARBA00022741"/>
    </source>
</evidence>
<evidence type="ECO:0000256" key="10">
    <source>
        <dbReference type="ARBA" id="ARBA00038040"/>
    </source>
</evidence>